<evidence type="ECO:0000256" key="3">
    <source>
        <dbReference type="ARBA" id="ARBA00022475"/>
    </source>
</evidence>
<organism evidence="8">
    <name type="scientific">Acerihabitans sp. KWT182</name>
    <dbReference type="NCBI Taxonomy" id="3157919"/>
    <lineage>
        <taxon>Bacteria</taxon>
        <taxon>Pseudomonadati</taxon>
        <taxon>Pseudomonadota</taxon>
        <taxon>Gammaproteobacteria</taxon>
        <taxon>Enterobacterales</taxon>
        <taxon>Pectobacteriaceae</taxon>
        <taxon>Acerihabitans</taxon>
    </lineage>
</organism>
<dbReference type="Pfam" id="PF07681">
    <property type="entry name" value="DoxX"/>
    <property type="match status" value="1"/>
</dbReference>
<keyword evidence="5 7" id="KW-1133">Transmembrane helix</keyword>
<dbReference type="EMBL" id="CP157947">
    <property type="protein sequence ID" value="XBS71720.1"/>
    <property type="molecule type" value="Genomic_DNA"/>
</dbReference>
<dbReference type="PANTHER" id="PTHR33452:SF1">
    <property type="entry name" value="INNER MEMBRANE PROTEIN YPHA-RELATED"/>
    <property type="match status" value="1"/>
</dbReference>
<evidence type="ECO:0000256" key="6">
    <source>
        <dbReference type="ARBA" id="ARBA00023136"/>
    </source>
</evidence>
<evidence type="ECO:0000256" key="4">
    <source>
        <dbReference type="ARBA" id="ARBA00022692"/>
    </source>
</evidence>
<reference evidence="8" key="1">
    <citation type="submission" date="2024-06" db="EMBL/GenBank/DDBJ databases">
        <authorList>
            <person name="Coelho C."/>
            <person name="Bento M."/>
            <person name="Garcia E."/>
            <person name="Camelo A."/>
            <person name="Brandao I."/>
            <person name="Espirito Santo C."/>
            <person name="Trovao J."/>
            <person name="Verissimo A."/>
            <person name="Costa J."/>
            <person name="Tiago I."/>
        </authorList>
    </citation>
    <scope>NUCLEOTIDE SEQUENCE</scope>
    <source>
        <strain evidence="8">KWT182</strain>
    </source>
</reference>
<feature type="transmembrane region" description="Helical" evidence="7">
    <location>
        <begin position="240"/>
        <end position="261"/>
    </location>
</feature>
<sequence>MATIAKTTDDRFYSKPTRVPNSLVSVLIALTLLTALYCGFFTKQLPDFSAYTATLLLLLSLVISIWVTPKNFTVGFLTSLLPYMIGWRIGAMLNIGLIMTVAPFAFAAFVGQFIDCIHNDWTHDKADGWFGNMQWQMTLVRLYFGFNWTGHFTEKLFAGQGSFNHLVQVFYNYGLTGHTAFFVILGGLVELSIAIGVGMGFLTRLAGFGGLAYVLVANFFGGHIFNGYTWNSKPNGGWEYILLLVVFFGSFMLSGAGKFSIDGWLISRGLMPKFLLPLCVTRAGR</sequence>
<name>A0AAU7QES2_9GAMM</name>
<feature type="transmembrane region" description="Helical" evidence="7">
    <location>
        <begin position="21"/>
        <end position="42"/>
    </location>
</feature>
<feature type="transmembrane region" description="Helical" evidence="7">
    <location>
        <begin position="201"/>
        <end position="220"/>
    </location>
</feature>
<dbReference type="InterPro" id="IPR051907">
    <property type="entry name" value="DoxX-like_oxidoreductase"/>
</dbReference>
<dbReference type="GO" id="GO:0005886">
    <property type="term" value="C:plasma membrane"/>
    <property type="evidence" value="ECO:0007669"/>
    <property type="project" value="UniProtKB-SubCell"/>
</dbReference>
<comment type="subcellular location">
    <subcellularLocation>
        <location evidence="1">Cell membrane</location>
        <topology evidence="1">Multi-pass membrane protein</topology>
    </subcellularLocation>
</comment>
<proteinExistence type="inferred from homology"/>
<evidence type="ECO:0000256" key="7">
    <source>
        <dbReference type="SAM" id="Phobius"/>
    </source>
</evidence>
<evidence type="ECO:0000256" key="2">
    <source>
        <dbReference type="ARBA" id="ARBA00006679"/>
    </source>
</evidence>
<accession>A0AAU7QES2</accession>
<feature type="transmembrane region" description="Helical" evidence="7">
    <location>
        <begin position="89"/>
        <end position="114"/>
    </location>
</feature>
<dbReference type="PANTHER" id="PTHR33452">
    <property type="entry name" value="OXIDOREDUCTASE CATD-RELATED"/>
    <property type="match status" value="1"/>
</dbReference>
<keyword evidence="4 7" id="KW-0812">Transmembrane</keyword>
<evidence type="ECO:0000313" key="8">
    <source>
        <dbReference type="EMBL" id="XBS71720.1"/>
    </source>
</evidence>
<evidence type="ECO:0000256" key="5">
    <source>
        <dbReference type="ARBA" id="ARBA00022989"/>
    </source>
</evidence>
<keyword evidence="6 7" id="KW-0472">Membrane</keyword>
<comment type="similarity">
    <text evidence="2">Belongs to the DoxX family.</text>
</comment>
<feature type="transmembrane region" description="Helical" evidence="7">
    <location>
        <begin position="48"/>
        <end position="68"/>
    </location>
</feature>
<protein>
    <submittedName>
        <fullName evidence="8">DoxX family protein</fullName>
    </submittedName>
</protein>
<dbReference type="AlphaFoldDB" id="A0AAU7QES2"/>
<evidence type="ECO:0000256" key="1">
    <source>
        <dbReference type="ARBA" id="ARBA00004651"/>
    </source>
</evidence>
<dbReference type="InterPro" id="IPR032808">
    <property type="entry name" value="DoxX"/>
</dbReference>
<keyword evidence="3" id="KW-1003">Cell membrane</keyword>
<gene>
    <name evidence="8" type="ORF">ABK905_13020</name>
</gene>